<evidence type="ECO:0000256" key="1">
    <source>
        <dbReference type="ARBA" id="ARBA00012513"/>
    </source>
</evidence>
<evidence type="ECO:0000313" key="7">
    <source>
        <dbReference type="Proteomes" id="UP000240325"/>
    </source>
</evidence>
<dbReference type="SMART" id="SM00220">
    <property type="entry name" value="S_TKc"/>
    <property type="match status" value="1"/>
</dbReference>
<dbReference type="PROSITE" id="PS00107">
    <property type="entry name" value="PROTEIN_KINASE_ATP"/>
    <property type="match status" value="1"/>
</dbReference>
<evidence type="ECO:0000313" key="6">
    <source>
        <dbReference type="EMBL" id="ATZ80783.1"/>
    </source>
</evidence>
<gene>
    <name evidence="6" type="ORF">BMW23_0737</name>
</gene>
<dbReference type="Pfam" id="PF00069">
    <property type="entry name" value="Pkinase"/>
    <property type="match status" value="1"/>
</dbReference>
<evidence type="ECO:0000256" key="4">
    <source>
        <dbReference type="PROSITE-ProRule" id="PRU10141"/>
    </source>
</evidence>
<dbReference type="EC" id="2.7.11.1" evidence="1"/>
<keyword evidence="3 4" id="KW-0067">ATP-binding</keyword>
<evidence type="ECO:0000256" key="2">
    <source>
        <dbReference type="ARBA" id="ARBA00022741"/>
    </source>
</evidence>
<dbReference type="PROSITE" id="PS00108">
    <property type="entry name" value="PROTEIN_KINASE_ST"/>
    <property type="match status" value="1"/>
</dbReference>
<dbReference type="InterPro" id="IPR017441">
    <property type="entry name" value="Protein_kinase_ATP_BS"/>
</dbReference>
<feature type="binding site" evidence="4">
    <location>
        <position position="47"/>
    </location>
    <ligand>
        <name>ATP</name>
        <dbReference type="ChEBI" id="CHEBI:30616"/>
    </ligand>
</feature>
<dbReference type="GO" id="GO:0004674">
    <property type="term" value="F:protein serine/threonine kinase activity"/>
    <property type="evidence" value="ECO:0007669"/>
    <property type="project" value="UniProtKB-EC"/>
</dbReference>
<keyword evidence="6" id="KW-0808">Transferase</keyword>
<dbReference type="PANTHER" id="PTHR11909">
    <property type="entry name" value="CASEIN KINASE-RELATED"/>
    <property type="match status" value="1"/>
</dbReference>
<dbReference type="CDD" id="cd14016">
    <property type="entry name" value="STKc_CK1"/>
    <property type="match status" value="1"/>
</dbReference>
<protein>
    <recommendedName>
        <fullName evidence="1">non-specific serine/threonine protein kinase</fullName>
        <ecNumber evidence="1">2.7.11.1</ecNumber>
    </recommendedName>
</protein>
<organism evidence="6">
    <name type="scientific">Bodo saltans virus</name>
    <dbReference type="NCBI Taxonomy" id="2024608"/>
    <lineage>
        <taxon>Viruses</taxon>
        <taxon>Varidnaviria</taxon>
        <taxon>Bamfordvirae</taxon>
        <taxon>Nucleocytoviricota</taxon>
        <taxon>Megaviricetes</taxon>
        <taxon>Imitervirales</taxon>
        <taxon>Mimiviridae</taxon>
        <taxon>Klosneuvirinae</taxon>
        <taxon>Theiavirus</taxon>
        <taxon>Theiavirus salishense</taxon>
    </lineage>
</organism>
<sequence length="297" mass="34813">MFINYNMESNGNLLCNKYKILIRIGSGSFGSVWHIIDKQSKREYAIKIEEKNAKCRLRNEYNVYKILLRNNILGVPNIRNYFESNTNCYLIMQLLGKSLDVLMNESEQFNLATVLKIGITIINLLENIHDAGLVHRDIKPNNFLIGLEQNNDRLYIMDFGLSKKYVHDGEHIEMKEGKSLVGTARYASLNVHNGLEPSRRDDLESVGYMLIYFLKKKLPWQGLKKKSGVDQIKIIGEHKMNTPIEELCEEIPQSFMEYIKYCRGLKFEERPNYNYLRQLFVITATKFNIIPQYYWCE</sequence>
<reference evidence="6" key="1">
    <citation type="journal article" date="2017" name="Elife">
        <title>The kinetoplastid-infecting Bodo saltans virus (BsV), a window into the most abundant giant viruses in the sea.</title>
        <authorList>
            <person name="Deeg C.M."/>
            <person name="Chow C.-E.T."/>
            <person name="Suttle C.A."/>
        </authorList>
    </citation>
    <scope>NUCLEOTIDE SEQUENCE</scope>
    <source>
        <strain evidence="6">NG1</strain>
    </source>
</reference>
<dbReference type="SUPFAM" id="SSF56112">
    <property type="entry name" value="Protein kinase-like (PK-like)"/>
    <property type="match status" value="1"/>
</dbReference>
<proteinExistence type="predicted"/>
<accession>A0A2H4UV30</accession>
<dbReference type="EMBL" id="MF782455">
    <property type="protein sequence ID" value="ATZ80783.1"/>
    <property type="molecule type" value="Genomic_DNA"/>
</dbReference>
<dbReference type="InterPro" id="IPR050235">
    <property type="entry name" value="CK1_Ser-Thr_kinase"/>
</dbReference>
<dbReference type="InterPro" id="IPR011009">
    <property type="entry name" value="Kinase-like_dom_sf"/>
</dbReference>
<dbReference type="Proteomes" id="UP000240325">
    <property type="component" value="Segment"/>
</dbReference>
<keyword evidence="6" id="KW-0418">Kinase</keyword>
<evidence type="ECO:0000256" key="3">
    <source>
        <dbReference type="ARBA" id="ARBA00022840"/>
    </source>
</evidence>
<keyword evidence="7" id="KW-1185">Reference proteome</keyword>
<dbReference type="InterPro" id="IPR000719">
    <property type="entry name" value="Prot_kinase_dom"/>
</dbReference>
<dbReference type="GO" id="GO:0005524">
    <property type="term" value="F:ATP binding"/>
    <property type="evidence" value="ECO:0007669"/>
    <property type="project" value="UniProtKB-UniRule"/>
</dbReference>
<dbReference type="InterPro" id="IPR008271">
    <property type="entry name" value="Ser/Thr_kinase_AS"/>
</dbReference>
<evidence type="ECO:0000259" key="5">
    <source>
        <dbReference type="PROSITE" id="PS50011"/>
    </source>
</evidence>
<dbReference type="Gene3D" id="1.10.510.10">
    <property type="entry name" value="Transferase(Phosphotransferase) domain 1"/>
    <property type="match status" value="1"/>
</dbReference>
<keyword evidence="2 4" id="KW-0547">Nucleotide-binding</keyword>
<dbReference type="PROSITE" id="PS50011">
    <property type="entry name" value="PROTEIN_KINASE_DOM"/>
    <property type="match status" value="1"/>
</dbReference>
<feature type="domain" description="Protein kinase" evidence="5">
    <location>
        <begin position="18"/>
        <end position="281"/>
    </location>
</feature>
<name>A0A2H4UV30_9VIRU</name>